<reference evidence="2" key="1">
    <citation type="submission" date="2017-05" db="EMBL/GenBank/DDBJ databases">
        <title>Streptomyces olivochromogenes NBRC 3561 whole genome shotgun sequence.</title>
        <authorList>
            <person name="Dohra H."/>
            <person name="Kodani S."/>
        </authorList>
    </citation>
    <scope>NUCLEOTIDE SEQUENCE [LARGE SCALE GENOMIC DNA]</scope>
    <source>
        <strain evidence="2">NBRC 3561</strain>
    </source>
</reference>
<sequence length="240" mass="25209">MTAGGPAVDTVRIAVGPVCLLPWDTFTGRAPVLPVTALVERRTRDGQWAAEDDVPVVTTPSGAIVLPSLASPRPVPAPSAAQRLRIRLVSPYLLDAEHPAGVEFDAPAYAAPAVTRTRLYPLPAYPFPPGTRLLHGRVRHGGSPAAGAAVVGRARADAEHLPRVAAWTEVAATAGDGVFRLPLRRVGSRPQQPPPDPAAPDAEWFTVTALAEPGRTGGPEVSVQLTAQDIRGTEQLIEIP</sequence>
<comment type="caution">
    <text evidence="1">The sequence shown here is derived from an EMBL/GenBank/DDBJ whole genome shotgun (WGS) entry which is preliminary data.</text>
</comment>
<keyword evidence="2" id="KW-1185">Reference proteome</keyword>
<evidence type="ECO:0000313" key="1">
    <source>
        <dbReference type="EMBL" id="GAX48824.1"/>
    </source>
</evidence>
<dbReference type="EMBL" id="BDQI01000001">
    <property type="protein sequence ID" value="GAX48824.1"/>
    <property type="molecule type" value="Genomic_DNA"/>
</dbReference>
<gene>
    <name evidence="1" type="ORF">SO3561_00306</name>
</gene>
<evidence type="ECO:0000313" key="2">
    <source>
        <dbReference type="Proteomes" id="UP000217446"/>
    </source>
</evidence>
<dbReference type="AlphaFoldDB" id="A0A250V418"/>
<protein>
    <submittedName>
        <fullName evidence="1">Uncharacterized protein</fullName>
    </submittedName>
</protein>
<dbReference type="Proteomes" id="UP000217446">
    <property type="component" value="Unassembled WGS sequence"/>
</dbReference>
<dbReference type="RefSeq" id="WP_067361818.1">
    <property type="nucleotide sequence ID" value="NZ_BDQI01000001.1"/>
</dbReference>
<organism evidence="1 2">
    <name type="scientific">Streptomyces olivochromogenes</name>
    <dbReference type="NCBI Taxonomy" id="1963"/>
    <lineage>
        <taxon>Bacteria</taxon>
        <taxon>Bacillati</taxon>
        <taxon>Actinomycetota</taxon>
        <taxon>Actinomycetes</taxon>
        <taxon>Kitasatosporales</taxon>
        <taxon>Streptomycetaceae</taxon>
        <taxon>Streptomyces</taxon>
    </lineage>
</organism>
<proteinExistence type="predicted"/>
<name>A0A250V418_STROL</name>
<dbReference type="STRING" id="1963.AQJ27_04445"/>
<accession>A0A250V418</accession>